<reference evidence="2" key="1">
    <citation type="submission" date="2016-11" db="UniProtKB">
        <authorList>
            <consortium name="WormBaseParasite"/>
        </authorList>
    </citation>
    <scope>IDENTIFICATION</scope>
</reference>
<evidence type="ECO:0000313" key="2">
    <source>
        <dbReference type="WBParaSite" id="Hba_01809"/>
    </source>
</evidence>
<proteinExistence type="predicted"/>
<evidence type="ECO:0000313" key="1">
    <source>
        <dbReference type="Proteomes" id="UP000095283"/>
    </source>
</evidence>
<dbReference type="AlphaFoldDB" id="A0A1I7WAW4"/>
<keyword evidence="1" id="KW-1185">Reference proteome</keyword>
<organism evidence="1 2">
    <name type="scientific">Heterorhabditis bacteriophora</name>
    <name type="common">Entomopathogenic nematode worm</name>
    <dbReference type="NCBI Taxonomy" id="37862"/>
    <lineage>
        <taxon>Eukaryota</taxon>
        <taxon>Metazoa</taxon>
        <taxon>Ecdysozoa</taxon>
        <taxon>Nematoda</taxon>
        <taxon>Chromadorea</taxon>
        <taxon>Rhabditida</taxon>
        <taxon>Rhabditina</taxon>
        <taxon>Rhabditomorpha</taxon>
        <taxon>Strongyloidea</taxon>
        <taxon>Heterorhabditidae</taxon>
        <taxon>Heterorhabditis</taxon>
    </lineage>
</organism>
<sequence length="78" mass="9043">MSITRATRPLFGGLFNTLKRIKETRERALLGGGQKRIDTQHARVDTVFVSCFSVKNFVDFFRQFDICFMYIINCESLS</sequence>
<accession>A0A1I7WAW4</accession>
<dbReference type="Proteomes" id="UP000095283">
    <property type="component" value="Unplaced"/>
</dbReference>
<dbReference type="WBParaSite" id="Hba_01809">
    <property type="protein sequence ID" value="Hba_01809"/>
    <property type="gene ID" value="Hba_01809"/>
</dbReference>
<protein>
    <submittedName>
        <fullName evidence="2">Uncharacterized protein</fullName>
    </submittedName>
</protein>
<name>A0A1I7WAW4_HETBA</name>